<dbReference type="Gene3D" id="3.30.10.10">
    <property type="entry name" value="Trypsin Inhibitor V, subunit A"/>
    <property type="match status" value="1"/>
</dbReference>
<dbReference type="PROSITE" id="PS00285">
    <property type="entry name" value="POTATO_INHIBITOR"/>
    <property type="match status" value="1"/>
</dbReference>
<dbReference type="GO" id="GO:0009611">
    <property type="term" value="P:response to wounding"/>
    <property type="evidence" value="ECO:0007669"/>
    <property type="project" value="InterPro"/>
</dbReference>
<keyword evidence="2" id="KW-0646">Protease inhibitor</keyword>
<gene>
    <name evidence="4" type="ORF">AXF42_Ash008201</name>
</gene>
<keyword evidence="3" id="KW-0722">Serine protease inhibitor</keyword>
<protein>
    <submittedName>
        <fullName evidence="4">Subtilisin inhibitor 1</fullName>
    </submittedName>
</protein>
<evidence type="ECO:0000256" key="1">
    <source>
        <dbReference type="ARBA" id="ARBA00008210"/>
    </source>
</evidence>
<name>A0A2I0A8W0_9ASPA</name>
<accession>A0A2I0A8W0</accession>
<dbReference type="OrthoDB" id="10013825at2759"/>
<dbReference type="PANTHER" id="PTHR33091:SF29">
    <property type="entry name" value="SUBTILISIN INHIBITOR 1"/>
    <property type="match status" value="1"/>
</dbReference>
<evidence type="ECO:0000313" key="5">
    <source>
        <dbReference type="Proteomes" id="UP000236161"/>
    </source>
</evidence>
<dbReference type="InterPro" id="IPR036354">
    <property type="entry name" value="Prot_inh_pot1_sf"/>
</dbReference>
<keyword evidence="5" id="KW-1185">Reference proteome</keyword>
<dbReference type="STRING" id="1088818.A0A2I0A8W0"/>
<evidence type="ECO:0000313" key="4">
    <source>
        <dbReference type="EMBL" id="PKA51972.1"/>
    </source>
</evidence>
<sequence length="76" mass="8603">MILFLWFAAEQRARDNWPEVVGLPAEEAEKKIREEQPESRIQIVGPDQMVTMDFSTGRVRIFVDSAGKVASTPRIG</sequence>
<dbReference type="EMBL" id="KZ452012">
    <property type="protein sequence ID" value="PKA51972.1"/>
    <property type="molecule type" value="Genomic_DNA"/>
</dbReference>
<dbReference type="InterPro" id="IPR000864">
    <property type="entry name" value="Prot_inh_pot1"/>
</dbReference>
<comment type="similarity">
    <text evidence="1">Belongs to the protease inhibitor I13 (potato type I serine protease inhibitor) family.</text>
</comment>
<dbReference type="AlphaFoldDB" id="A0A2I0A8W0"/>
<evidence type="ECO:0000256" key="3">
    <source>
        <dbReference type="ARBA" id="ARBA00022900"/>
    </source>
</evidence>
<organism evidence="4 5">
    <name type="scientific">Apostasia shenzhenica</name>
    <dbReference type="NCBI Taxonomy" id="1088818"/>
    <lineage>
        <taxon>Eukaryota</taxon>
        <taxon>Viridiplantae</taxon>
        <taxon>Streptophyta</taxon>
        <taxon>Embryophyta</taxon>
        <taxon>Tracheophyta</taxon>
        <taxon>Spermatophyta</taxon>
        <taxon>Magnoliopsida</taxon>
        <taxon>Liliopsida</taxon>
        <taxon>Asparagales</taxon>
        <taxon>Orchidaceae</taxon>
        <taxon>Apostasioideae</taxon>
        <taxon>Apostasia</taxon>
    </lineage>
</organism>
<dbReference type="SUPFAM" id="SSF54654">
    <property type="entry name" value="CI-2 family of serine protease inhibitors"/>
    <property type="match status" value="1"/>
</dbReference>
<dbReference type="PANTHER" id="PTHR33091">
    <property type="entry name" value="PROTEIN, PUTATIVE, EXPRESSED-RELATED"/>
    <property type="match status" value="1"/>
</dbReference>
<dbReference type="PRINTS" id="PR00292">
    <property type="entry name" value="POTATOINHBTR"/>
</dbReference>
<dbReference type="Pfam" id="PF00280">
    <property type="entry name" value="potato_inhibit"/>
    <property type="match status" value="1"/>
</dbReference>
<dbReference type="GO" id="GO:0004867">
    <property type="term" value="F:serine-type endopeptidase inhibitor activity"/>
    <property type="evidence" value="ECO:0007669"/>
    <property type="project" value="UniProtKB-KW"/>
</dbReference>
<reference evidence="4 5" key="1">
    <citation type="journal article" date="2017" name="Nature">
        <title>The Apostasia genome and the evolution of orchids.</title>
        <authorList>
            <person name="Zhang G.Q."/>
            <person name="Liu K.W."/>
            <person name="Li Z."/>
            <person name="Lohaus R."/>
            <person name="Hsiao Y.Y."/>
            <person name="Niu S.C."/>
            <person name="Wang J.Y."/>
            <person name="Lin Y.C."/>
            <person name="Xu Q."/>
            <person name="Chen L.J."/>
            <person name="Yoshida K."/>
            <person name="Fujiwara S."/>
            <person name="Wang Z.W."/>
            <person name="Zhang Y.Q."/>
            <person name="Mitsuda N."/>
            <person name="Wang M."/>
            <person name="Liu G.H."/>
            <person name="Pecoraro L."/>
            <person name="Huang H.X."/>
            <person name="Xiao X.J."/>
            <person name="Lin M."/>
            <person name="Wu X.Y."/>
            <person name="Wu W.L."/>
            <person name="Chen Y.Y."/>
            <person name="Chang S.B."/>
            <person name="Sakamoto S."/>
            <person name="Ohme-Takagi M."/>
            <person name="Yagi M."/>
            <person name="Zeng S.J."/>
            <person name="Shen C.Y."/>
            <person name="Yeh C.M."/>
            <person name="Luo Y.B."/>
            <person name="Tsai W.C."/>
            <person name="Van de Peer Y."/>
            <person name="Liu Z.J."/>
        </authorList>
    </citation>
    <scope>NUCLEOTIDE SEQUENCE [LARGE SCALE GENOMIC DNA]</scope>
    <source>
        <strain evidence="5">cv. Shenzhen</strain>
        <tissue evidence="4">Stem</tissue>
    </source>
</reference>
<dbReference type="Proteomes" id="UP000236161">
    <property type="component" value="Unassembled WGS sequence"/>
</dbReference>
<proteinExistence type="inferred from homology"/>
<evidence type="ECO:0000256" key="2">
    <source>
        <dbReference type="ARBA" id="ARBA00022690"/>
    </source>
</evidence>